<dbReference type="Gene3D" id="3.40.47.10">
    <property type="match status" value="2"/>
</dbReference>
<comment type="similarity">
    <text evidence="1 4">Belongs to the thiolase-like superfamily. Beta-ketoacyl-ACP synthases family.</text>
</comment>
<dbReference type="FunFam" id="3.40.47.10:FF:000018">
    <property type="entry name" value="3-oxoacyl-[acyl-carrier-protein] synthase 2"/>
    <property type="match status" value="1"/>
</dbReference>
<geneLocation type="plasmid" evidence="6 7">
    <name>pSTRVI02</name>
</geneLocation>
<dbReference type="PROSITE" id="PS00606">
    <property type="entry name" value="KS3_1"/>
    <property type="match status" value="1"/>
</dbReference>
<dbReference type="InterPro" id="IPR000794">
    <property type="entry name" value="Beta-ketoacyl_synthase"/>
</dbReference>
<dbReference type="AlphaFoldDB" id="G2PHJ8"/>
<dbReference type="InterPro" id="IPR018201">
    <property type="entry name" value="Ketoacyl_synth_AS"/>
</dbReference>
<evidence type="ECO:0000256" key="1">
    <source>
        <dbReference type="ARBA" id="ARBA00008467"/>
    </source>
</evidence>
<keyword evidence="3" id="KW-0012">Acyltransferase</keyword>
<dbReference type="KEGG" id="svl:Strvi_0228"/>
<dbReference type="CDD" id="cd00834">
    <property type="entry name" value="KAS_I_II"/>
    <property type="match status" value="1"/>
</dbReference>
<dbReference type="SMART" id="SM00825">
    <property type="entry name" value="PKS_KS"/>
    <property type="match status" value="1"/>
</dbReference>
<evidence type="ECO:0000313" key="7">
    <source>
        <dbReference type="Proteomes" id="UP000008703"/>
    </source>
</evidence>
<dbReference type="InterPro" id="IPR020841">
    <property type="entry name" value="PKS_Beta-ketoAc_synthase_dom"/>
</dbReference>
<dbReference type="PROSITE" id="PS52004">
    <property type="entry name" value="KS3_2"/>
    <property type="match status" value="1"/>
</dbReference>
<dbReference type="PROSITE" id="PS00098">
    <property type="entry name" value="THIOLASE_1"/>
    <property type="match status" value="1"/>
</dbReference>
<dbReference type="InterPro" id="IPR014030">
    <property type="entry name" value="Ketoacyl_synth_N"/>
</dbReference>
<dbReference type="SUPFAM" id="SSF53901">
    <property type="entry name" value="Thiolase-like"/>
    <property type="match status" value="2"/>
</dbReference>
<dbReference type="InterPro" id="IPR014031">
    <property type="entry name" value="Ketoacyl_synth_C"/>
</dbReference>
<evidence type="ECO:0000256" key="2">
    <source>
        <dbReference type="ARBA" id="ARBA00022679"/>
    </source>
</evidence>
<dbReference type="GO" id="GO:0004315">
    <property type="term" value="F:3-oxoacyl-[acyl-carrier-protein] synthase activity"/>
    <property type="evidence" value="ECO:0007669"/>
    <property type="project" value="InterPro"/>
</dbReference>
<dbReference type="RefSeq" id="WP_014043936.1">
    <property type="nucleotide sequence ID" value="NC_015952.1"/>
</dbReference>
<dbReference type="GO" id="GO:0006633">
    <property type="term" value="P:fatty acid biosynthetic process"/>
    <property type="evidence" value="ECO:0007669"/>
    <property type="project" value="InterPro"/>
</dbReference>
<dbReference type="NCBIfam" id="NF005589">
    <property type="entry name" value="PRK07314.1"/>
    <property type="match status" value="1"/>
</dbReference>
<feature type="domain" description="Ketosynthase family 3 (KS3)" evidence="5">
    <location>
        <begin position="2"/>
        <end position="406"/>
    </location>
</feature>
<dbReference type="eggNOG" id="COG0304">
    <property type="taxonomic scope" value="Bacteria"/>
</dbReference>
<keyword evidence="2 4" id="KW-0808">Transferase</keyword>
<dbReference type="PANTHER" id="PTHR11712:SF347">
    <property type="entry name" value="BETA KETOACYL-ACYL CARRIER PROTEIN SYNTHASE"/>
    <property type="match status" value="1"/>
</dbReference>
<dbReference type="InterPro" id="IPR020615">
    <property type="entry name" value="Thiolase_acyl_enz_int_AS"/>
</dbReference>
<evidence type="ECO:0000256" key="4">
    <source>
        <dbReference type="RuleBase" id="RU003694"/>
    </source>
</evidence>
<dbReference type="InterPro" id="IPR016039">
    <property type="entry name" value="Thiolase-like"/>
</dbReference>
<name>G2PHJ8_STRV4</name>
<dbReference type="PANTHER" id="PTHR11712">
    <property type="entry name" value="POLYKETIDE SYNTHASE-RELATED"/>
    <property type="match status" value="1"/>
</dbReference>
<evidence type="ECO:0000256" key="3">
    <source>
        <dbReference type="ARBA" id="ARBA00023315"/>
    </source>
</evidence>
<organism evidence="6 7">
    <name type="scientific">Streptomyces violaceusniger (strain Tu 4113)</name>
    <dbReference type="NCBI Taxonomy" id="653045"/>
    <lineage>
        <taxon>Bacteria</taxon>
        <taxon>Bacillati</taxon>
        <taxon>Actinomycetota</taxon>
        <taxon>Actinomycetes</taxon>
        <taxon>Kitasatosporales</taxon>
        <taxon>Streptomycetaceae</taxon>
        <taxon>Streptomyces</taxon>
        <taxon>Streptomyces violaceusniger group</taxon>
    </lineage>
</organism>
<dbReference type="EMBL" id="CP002996">
    <property type="protein sequence ID" value="AEM89001.1"/>
    <property type="molecule type" value="Genomic_DNA"/>
</dbReference>
<dbReference type="HOGENOM" id="CLU_000022_69_2_11"/>
<proteinExistence type="inferred from homology"/>
<sequence>MALNIAITGIGMVTPAGLTTADTWAGILTGRSYATSDPLLKRLKTTISCRLPPHDFKAALGALLVRRTDPSARYAIIAAREALTHAQLDPQRWNARRVAIVLGTAAAGISTVEHSHHVLNTKGAHHVPPSALPAFLPNMAAGHLSMAIGAQGPVMTVSSACASGSTAIGHAARLLAQQDCDIAIAGGTDAMVTPLCAAGFGQLGALSTRNHDPDGASRPFDADHDGFVLAEGAAILILERLTDARARGAPITAVIDGYGECADAHHPTAPQPGGVGSEYALREALRTAGATEADVDHVNAHGTSTPLGDATEAAMLARTLTSDFTVTSNKGALGHTMGAAGAIEAALTALAIRHQTIPPTANHHKPAQGCEDIRIIRGRPHPQLVRLAVSTSLGFGGHNAVLALRPAPDH</sequence>
<accession>G2PHJ8</accession>
<keyword evidence="6" id="KW-0614">Plasmid</keyword>
<reference evidence="6" key="1">
    <citation type="submission" date="2011-08" db="EMBL/GenBank/DDBJ databases">
        <title>Complete sequence of plasmid 2 of Streptomyces violaceusniger Tu 4113.</title>
        <authorList>
            <consortium name="US DOE Joint Genome Institute"/>
            <person name="Lucas S."/>
            <person name="Han J."/>
            <person name="Lapidus A."/>
            <person name="Cheng J.-F."/>
            <person name="Goodwin L."/>
            <person name="Pitluck S."/>
            <person name="Peters L."/>
            <person name="Ivanova N."/>
            <person name="Daligault H."/>
            <person name="Detter J.C."/>
            <person name="Han C."/>
            <person name="Tapia R."/>
            <person name="Land M."/>
            <person name="Hauser L."/>
            <person name="Kyrpides N."/>
            <person name="Ivanova N."/>
            <person name="Pagani I."/>
            <person name="Hagen A."/>
            <person name="Katz L."/>
            <person name="Fiedler H.-P."/>
            <person name="Keasling J."/>
            <person name="Fortman J."/>
            <person name="Woyke T."/>
        </authorList>
    </citation>
    <scope>NUCLEOTIDE SEQUENCE [LARGE SCALE GENOMIC DNA]</scope>
    <source>
        <strain evidence="6">Tu 4113</strain>
        <plasmid evidence="6">pSTRVI02</plasmid>
    </source>
</reference>
<dbReference type="Proteomes" id="UP000008703">
    <property type="component" value="Plasmid pSTRVI02"/>
</dbReference>
<gene>
    <name evidence="6" type="ORF">Strvi_0228</name>
</gene>
<evidence type="ECO:0000313" key="6">
    <source>
        <dbReference type="EMBL" id="AEM89001.1"/>
    </source>
</evidence>
<protein>
    <submittedName>
        <fullName evidence="6">Beta-ketoacyl synthase</fullName>
    </submittedName>
</protein>
<dbReference type="Pfam" id="PF02801">
    <property type="entry name" value="Ketoacyl-synt_C"/>
    <property type="match status" value="1"/>
</dbReference>
<dbReference type="Pfam" id="PF00109">
    <property type="entry name" value="ketoacyl-synt"/>
    <property type="match status" value="1"/>
</dbReference>
<keyword evidence="7" id="KW-1185">Reference proteome</keyword>
<evidence type="ECO:0000259" key="5">
    <source>
        <dbReference type="PROSITE" id="PS52004"/>
    </source>
</evidence>